<evidence type="ECO:0000313" key="7">
    <source>
        <dbReference type="EMBL" id="MEK8090521.1"/>
    </source>
</evidence>
<comment type="function">
    <text evidence="1 6">Forms part of the ribosomal stalk, playing a central role in the interaction of the ribosome with GTP-bound translation factors.</text>
</comment>
<comment type="similarity">
    <text evidence="2 6">Belongs to the universal ribosomal protein uL10 family.</text>
</comment>
<dbReference type="SUPFAM" id="SSF160369">
    <property type="entry name" value="Ribosomal protein L10-like"/>
    <property type="match status" value="1"/>
</dbReference>
<comment type="subunit">
    <text evidence="6">Part of the ribosomal stalk of the 50S ribosomal subunit. The N-terminus interacts with L11 and the large rRNA to form the base of the stalk. The C-terminus forms an elongated spine to which L12 dimers bind in a sequential fashion forming a multimeric L10(L12)X complex.</text>
</comment>
<evidence type="ECO:0000256" key="6">
    <source>
        <dbReference type="HAMAP-Rule" id="MF_00362"/>
    </source>
</evidence>
<evidence type="ECO:0000256" key="4">
    <source>
        <dbReference type="ARBA" id="ARBA00023274"/>
    </source>
</evidence>
<dbReference type="InterPro" id="IPR022973">
    <property type="entry name" value="Ribosomal_uL10_bac"/>
</dbReference>
<dbReference type="EMBL" id="JBBPCO010000012">
    <property type="protein sequence ID" value="MEK8090521.1"/>
    <property type="molecule type" value="Genomic_DNA"/>
</dbReference>
<dbReference type="Pfam" id="PF00466">
    <property type="entry name" value="Ribosomal_L10"/>
    <property type="match status" value="1"/>
</dbReference>
<dbReference type="InterPro" id="IPR047865">
    <property type="entry name" value="Ribosomal_uL10_bac_type"/>
</dbReference>
<gene>
    <name evidence="6 7" type="primary">rplJ</name>
    <name evidence="7" type="ORF">WOB96_12205</name>
</gene>
<dbReference type="Gene3D" id="3.30.70.1730">
    <property type="match status" value="1"/>
</dbReference>
<keyword evidence="3 6" id="KW-0689">Ribosomal protein</keyword>
<protein>
    <recommendedName>
        <fullName evidence="5 6">Large ribosomal subunit protein uL10</fullName>
    </recommendedName>
</protein>
<keyword evidence="8" id="KW-1185">Reference proteome</keyword>
<dbReference type="InterPro" id="IPR002363">
    <property type="entry name" value="Ribosomal_uL10_CS_bac"/>
</dbReference>
<keyword evidence="4 6" id="KW-0687">Ribonucleoprotein</keyword>
<reference evidence="7 8" key="1">
    <citation type="submission" date="2024-04" db="EMBL/GenBank/DDBJ databases">
        <authorList>
            <person name="Abashina T."/>
            <person name="Shaikin A."/>
        </authorList>
    </citation>
    <scope>NUCLEOTIDE SEQUENCE [LARGE SCALE GENOMIC DNA]</scope>
    <source>
        <strain evidence="7 8">AAFK</strain>
    </source>
</reference>
<dbReference type="HAMAP" id="MF_00362">
    <property type="entry name" value="Ribosomal_uL10"/>
    <property type="match status" value="1"/>
</dbReference>
<accession>A0ABU9DAI0</accession>
<dbReference type="PANTHER" id="PTHR11560">
    <property type="entry name" value="39S RIBOSOMAL PROTEIN L10, MITOCHONDRIAL"/>
    <property type="match status" value="1"/>
</dbReference>
<dbReference type="PROSITE" id="PS01109">
    <property type="entry name" value="RIBOSOMAL_L10"/>
    <property type="match status" value="1"/>
</dbReference>
<evidence type="ECO:0000313" key="8">
    <source>
        <dbReference type="Proteomes" id="UP001446205"/>
    </source>
</evidence>
<dbReference type="GO" id="GO:0005840">
    <property type="term" value="C:ribosome"/>
    <property type="evidence" value="ECO:0007669"/>
    <property type="project" value="UniProtKB-KW"/>
</dbReference>
<dbReference type="InterPro" id="IPR001790">
    <property type="entry name" value="Ribosomal_uL10"/>
</dbReference>
<dbReference type="Gene3D" id="6.10.250.290">
    <property type="match status" value="1"/>
</dbReference>
<dbReference type="RefSeq" id="WP_341371574.1">
    <property type="nucleotide sequence ID" value="NZ_JBBPCO010000012.1"/>
</dbReference>
<evidence type="ECO:0000256" key="1">
    <source>
        <dbReference type="ARBA" id="ARBA00002633"/>
    </source>
</evidence>
<dbReference type="NCBIfam" id="NF000955">
    <property type="entry name" value="PRK00099.1-1"/>
    <property type="match status" value="1"/>
</dbReference>
<dbReference type="InterPro" id="IPR043141">
    <property type="entry name" value="Ribosomal_uL10-like_sf"/>
</dbReference>
<organism evidence="7 8">
    <name type="scientific">Thermithiobacillus plumbiphilus</name>
    <dbReference type="NCBI Taxonomy" id="1729899"/>
    <lineage>
        <taxon>Bacteria</taxon>
        <taxon>Pseudomonadati</taxon>
        <taxon>Pseudomonadota</taxon>
        <taxon>Acidithiobacillia</taxon>
        <taxon>Acidithiobacillales</taxon>
        <taxon>Thermithiobacillaceae</taxon>
        <taxon>Thermithiobacillus</taxon>
    </lineage>
</organism>
<evidence type="ECO:0000256" key="2">
    <source>
        <dbReference type="ARBA" id="ARBA00008889"/>
    </source>
</evidence>
<comment type="caution">
    <text evidence="7">The sequence shown here is derived from an EMBL/GenBank/DDBJ whole genome shotgun (WGS) entry which is preliminary data.</text>
</comment>
<sequence>MSLNLEQKKAVIAEVQSQLEGAQAVVFAEYRGLTVSDLTRLRTTGRAQNVSMRVVKNTLMHRAVEGTPFAVVQDQLKGPLLFSSSPDPVALAKVLSDFARTNDRLVITVGALGSSLLDAQRVAQLAKMPSREELLARLMGTMQAPISTFVRTLNEVPARFVRTVAAVRDQKAA</sequence>
<keyword evidence="6" id="KW-0699">rRNA-binding</keyword>
<evidence type="ECO:0000256" key="5">
    <source>
        <dbReference type="ARBA" id="ARBA00035202"/>
    </source>
</evidence>
<dbReference type="Proteomes" id="UP001446205">
    <property type="component" value="Unassembled WGS sequence"/>
</dbReference>
<name>A0ABU9DAI0_9PROT</name>
<evidence type="ECO:0000256" key="3">
    <source>
        <dbReference type="ARBA" id="ARBA00022980"/>
    </source>
</evidence>
<keyword evidence="6" id="KW-0694">RNA-binding</keyword>
<proteinExistence type="inferred from homology"/>
<dbReference type="CDD" id="cd05797">
    <property type="entry name" value="Ribosomal_L10"/>
    <property type="match status" value="1"/>
</dbReference>